<keyword evidence="2" id="KW-0472">Membrane</keyword>
<dbReference type="PANTHER" id="PTHR34220:SF7">
    <property type="entry name" value="SENSOR HISTIDINE KINASE YPDA"/>
    <property type="match status" value="1"/>
</dbReference>
<feature type="coiled-coil region" evidence="1">
    <location>
        <begin position="338"/>
        <end position="365"/>
    </location>
</feature>
<dbReference type="PANTHER" id="PTHR34220">
    <property type="entry name" value="SENSOR HISTIDINE KINASE YPDA"/>
    <property type="match status" value="1"/>
</dbReference>
<evidence type="ECO:0000256" key="1">
    <source>
        <dbReference type="SAM" id="Coils"/>
    </source>
</evidence>
<evidence type="ECO:0000313" key="5">
    <source>
        <dbReference type="Proteomes" id="UP001314681"/>
    </source>
</evidence>
<accession>A0ABS6KCA3</accession>
<feature type="transmembrane region" description="Helical" evidence="2">
    <location>
        <begin position="292"/>
        <end position="314"/>
    </location>
</feature>
<evidence type="ECO:0000259" key="3">
    <source>
        <dbReference type="Pfam" id="PF06580"/>
    </source>
</evidence>
<dbReference type="Gene3D" id="3.30.565.10">
    <property type="entry name" value="Histidine kinase-like ATPase, C-terminal domain"/>
    <property type="match status" value="1"/>
</dbReference>
<dbReference type="GO" id="GO:0016301">
    <property type="term" value="F:kinase activity"/>
    <property type="evidence" value="ECO:0007669"/>
    <property type="project" value="UniProtKB-KW"/>
</dbReference>
<proteinExistence type="predicted"/>
<dbReference type="SUPFAM" id="SSF55874">
    <property type="entry name" value="ATPase domain of HSP90 chaperone/DNA topoisomerase II/histidine kinase"/>
    <property type="match status" value="1"/>
</dbReference>
<keyword evidence="1" id="KW-0175">Coiled coil</keyword>
<dbReference type="EMBL" id="JAHQCX010000016">
    <property type="protein sequence ID" value="MBU9728144.1"/>
    <property type="molecule type" value="Genomic_DNA"/>
</dbReference>
<keyword evidence="4" id="KW-0418">Kinase</keyword>
<dbReference type="InterPro" id="IPR010559">
    <property type="entry name" value="Sig_transdc_His_kin_internal"/>
</dbReference>
<dbReference type="Pfam" id="PF06580">
    <property type="entry name" value="His_kinase"/>
    <property type="match status" value="1"/>
</dbReference>
<organism evidence="4 5">
    <name type="scientific">Diplocloster modestus</name>
    <dbReference type="NCBI Taxonomy" id="2850322"/>
    <lineage>
        <taxon>Bacteria</taxon>
        <taxon>Bacillati</taxon>
        <taxon>Bacillota</taxon>
        <taxon>Clostridia</taxon>
        <taxon>Lachnospirales</taxon>
        <taxon>Lachnospiraceae</taxon>
        <taxon>Diplocloster</taxon>
    </lineage>
</organism>
<keyword evidence="4" id="KW-0808">Transferase</keyword>
<evidence type="ECO:0000313" key="4">
    <source>
        <dbReference type="EMBL" id="MBU9728144.1"/>
    </source>
</evidence>
<feature type="transmembrane region" description="Helical" evidence="2">
    <location>
        <begin position="7"/>
        <end position="27"/>
    </location>
</feature>
<evidence type="ECO:0000256" key="2">
    <source>
        <dbReference type="SAM" id="Phobius"/>
    </source>
</evidence>
<gene>
    <name evidence="4" type="ORF">KTH90_19225</name>
</gene>
<dbReference type="InterPro" id="IPR036890">
    <property type="entry name" value="HATPase_C_sf"/>
</dbReference>
<name>A0ABS6KCA3_9FIRM</name>
<keyword evidence="2" id="KW-1133">Transmembrane helix</keyword>
<keyword evidence="2" id="KW-0812">Transmembrane</keyword>
<dbReference type="Proteomes" id="UP001314681">
    <property type="component" value="Unassembled WGS sequence"/>
</dbReference>
<protein>
    <submittedName>
        <fullName evidence="4">Histidine kinase</fullName>
    </submittedName>
</protein>
<feature type="domain" description="Signal transduction histidine kinase internal region" evidence="3">
    <location>
        <begin position="376"/>
        <end position="452"/>
    </location>
</feature>
<dbReference type="RefSeq" id="WP_158353296.1">
    <property type="nucleotide sequence ID" value="NZ_JAHQCX010000016.1"/>
</dbReference>
<sequence length="604" mass="69742">MRFQSKLICFYVVLVLLTTFVMGGWYYRYSSGQTLKTEYRNMEVLGAQYLNQMDENLKTMEMVCSYILSDPSVLEALRTMTMDKGDKWQTYRKEAYDTIREKLNTDYIINNFYRVIVFNANNDIISSASYGERQINTGVATAQLPWIDQIKGTKGRFVLFGSHPDVWGLKTRPQVMSVVKEIQGKNMGYIEVQQLITDWDEIFRTPNDQIHIVALKENGEILYTDTGEQKSAYYQELSKGIRAGSGEYQNPQNGEKEIISMHVSDATGVRMMIVESQDVIAEQNSYTIRTTFAIALGFFLLSMGYVVIITRYLMKPVRKLKTMMENTRIESMEEQVSISKSNDELEAFENAYQNMMKRLKQAVLEEQRMAGLQIQAQFDLFQAQVNPHFLYNVLNVISNRGLQNDDDQICEMCSSLAAILRYSTNTKNRYALVRDEIQCLEKYFFLLKCRYEYLLEYKIEVEEGIRSQTMPKVILQPLVENAIVHGYAHSSEVMYIEIRGWEEHGKWFMQVADNGEGFSGEELKKLEKEMEETRVILQNRSSNIGMQLGGMGLVSIYMRLFYFYREDMIFHIHSGETGTTILIGGPVYMKEKVGEAYVSGTGRG</sequence>
<dbReference type="Gene3D" id="6.10.340.10">
    <property type="match status" value="1"/>
</dbReference>
<dbReference type="InterPro" id="IPR050640">
    <property type="entry name" value="Bact_2-comp_sensor_kinase"/>
</dbReference>
<reference evidence="4 5" key="1">
    <citation type="submission" date="2021-06" db="EMBL/GenBank/DDBJ databases">
        <title>Description of novel taxa of the family Lachnospiraceae.</title>
        <authorList>
            <person name="Chaplin A.V."/>
            <person name="Sokolova S.R."/>
            <person name="Pikina A.P."/>
            <person name="Korzhanova M."/>
            <person name="Belova V."/>
            <person name="Korostin D."/>
            <person name="Efimov B.A."/>
        </authorList>
    </citation>
    <scope>NUCLEOTIDE SEQUENCE [LARGE SCALE GENOMIC DNA]</scope>
    <source>
        <strain evidence="4 5">ASD4241</strain>
    </source>
</reference>
<keyword evidence="5" id="KW-1185">Reference proteome</keyword>
<comment type="caution">
    <text evidence="4">The sequence shown here is derived from an EMBL/GenBank/DDBJ whole genome shotgun (WGS) entry which is preliminary data.</text>
</comment>